<dbReference type="EMBL" id="JH930470">
    <property type="protein sequence ID" value="EKM58514.1"/>
    <property type="molecule type" value="Genomic_DNA"/>
</dbReference>
<keyword evidence="2" id="KW-1185">Reference proteome</keyword>
<dbReference type="Proteomes" id="UP000008370">
    <property type="component" value="Unassembled WGS sequence"/>
</dbReference>
<dbReference type="KEGG" id="pco:PHACADRAFT_207328"/>
<dbReference type="HOGENOM" id="CLU_2776746_0_0_1"/>
<accession>K5WHC7</accession>
<dbReference type="AlphaFoldDB" id="K5WHC7"/>
<gene>
    <name evidence="1" type="ORF">PHACADRAFT_207328</name>
</gene>
<dbReference type="GeneID" id="18912591"/>
<dbReference type="RefSeq" id="XP_007393825.1">
    <property type="nucleotide sequence ID" value="XM_007393763.1"/>
</dbReference>
<protein>
    <submittedName>
        <fullName evidence="1">Uncharacterized protein</fullName>
    </submittedName>
</protein>
<dbReference type="OrthoDB" id="3135897at2759"/>
<organism evidence="1 2">
    <name type="scientific">Phanerochaete carnosa (strain HHB-10118-sp)</name>
    <name type="common">White-rot fungus</name>
    <name type="synonym">Peniophora carnosa</name>
    <dbReference type="NCBI Taxonomy" id="650164"/>
    <lineage>
        <taxon>Eukaryota</taxon>
        <taxon>Fungi</taxon>
        <taxon>Dikarya</taxon>
        <taxon>Basidiomycota</taxon>
        <taxon>Agaricomycotina</taxon>
        <taxon>Agaricomycetes</taxon>
        <taxon>Polyporales</taxon>
        <taxon>Phanerochaetaceae</taxon>
        <taxon>Phanerochaete</taxon>
    </lineage>
</organism>
<dbReference type="InParanoid" id="K5WHC7"/>
<proteinExistence type="predicted"/>
<reference evidence="1 2" key="1">
    <citation type="journal article" date="2012" name="BMC Genomics">
        <title>Comparative genomics of the white-rot fungi, Phanerochaete carnosa and P. chrysosporium, to elucidate the genetic basis of the distinct wood types they colonize.</title>
        <authorList>
            <person name="Suzuki H."/>
            <person name="MacDonald J."/>
            <person name="Syed K."/>
            <person name="Salamov A."/>
            <person name="Hori C."/>
            <person name="Aerts A."/>
            <person name="Henrissat B."/>
            <person name="Wiebenga A."/>
            <person name="vanKuyk P.A."/>
            <person name="Barry K."/>
            <person name="Lindquist E."/>
            <person name="LaButti K."/>
            <person name="Lapidus A."/>
            <person name="Lucas S."/>
            <person name="Coutinho P."/>
            <person name="Gong Y."/>
            <person name="Samejima M."/>
            <person name="Mahadevan R."/>
            <person name="Abou-Zaid M."/>
            <person name="de Vries R.P."/>
            <person name="Igarashi K."/>
            <person name="Yadav J.S."/>
            <person name="Grigoriev I.V."/>
            <person name="Master E.R."/>
        </authorList>
    </citation>
    <scope>NUCLEOTIDE SEQUENCE [LARGE SCALE GENOMIC DNA]</scope>
    <source>
        <strain evidence="1 2">HHB-10118-sp</strain>
    </source>
</reference>
<evidence type="ECO:0000313" key="1">
    <source>
        <dbReference type="EMBL" id="EKM58514.1"/>
    </source>
</evidence>
<sequence length="69" mass="7668">MATRNLSFVITKAQGVSENTNIILTFVPVDETDLYIKQLPVVWKVLKFAANQTQTINVTYTARLGVAVL</sequence>
<evidence type="ECO:0000313" key="2">
    <source>
        <dbReference type="Proteomes" id="UP000008370"/>
    </source>
</evidence>
<name>K5WHC7_PHACS</name>